<dbReference type="VEuPathDB" id="FungiDB:CJJ09_000381"/>
<comment type="caution">
    <text evidence="1">The sequence shown here is derived from an EMBL/GenBank/DDBJ whole genome shotgun (WGS) entry which is preliminary data.</text>
</comment>
<dbReference type="PANTHER" id="PTHR15350">
    <property type="entry name" value="COP9 SIGNALOSOME COMPLEX SUBUNIT 7/DENDRITIC CELL PROTEIN GA17"/>
    <property type="match status" value="1"/>
</dbReference>
<evidence type="ECO:0008006" key="3">
    <source>
        <dbReference type="Google" id="ProtNLM"/>
    </source>
</evidence>
<dbReference type="AlphaFoldDB" id="A0A0L0P6P1"/>
<dbReference type="VEuPathDB" id="FungiDB:CJJ07_002601"/>
<reference evidence="2" key="1">
    <citation type="journal article" date="2015" name="BMC Genomics">
        <title>Draft genome of a commonly misdiagnosed multidrug resistant pathogen Candida auris.</title>
        <authorList>
            <person name="Chatterjee S."/>
            <person name="Alampalli S.V."/>
            <person name="Nageshan R.K."/>
            <person name="Chettiar S.T."/>
            <person name="Joshi S."/>
            <person name="Tatu U.S."/>
        </authorList>
    </citation>
    <scope>NUCLEOTIDE SEQUENCE [LARGE SCALE GENOMIC DNA]</scope>
    <source>
        <strain evidence="2">6684</strain>
    </source>
</reference>
<organism evidence="1 2">
    <name type="scientific">Candidozyma auris</name>
    <name type="common">Yeast</name>
    <name type="synonym">Candida auris</name>
    <dbReference type="NCBI Taxonomy" id="498019"/>
    <lineage>
        <taxon>Eukaryota</taxon>
        <taxon>Fungi</taxon>
        <taxon>Dikarya</taxon>
        <taxon>Ascomycota</taxon>
        <taxon>Saccharomycotina</taxon>
        <taxon>Pichiomycetes</taxon>
        <taxon>Metschnikowiaceae</taxon>
        <taxon>Candidozyma</taxon>
    </lineage>
</organism>
<proteinExistence type="predicted"/>
<dbReference type="EMBL" id="LGST01000007">
    <property type="protein sequence ID" value="KNE01979.1"/>
    <property type="molecule type" value="Genomic_DNA"/>
</dbReference>
<dbReference type="VEuPathDB" id="FungiDB:CJI97_003799"/>
<gene>
    <name evidence="1" type="ORF">QG37_00915</name>
</gene>
<dbReference type="InterPro" id="IPR045237">
    <property type="entry name" value="COPS7/eIF3m"/>
</dbReference>
<accession>A0A0L0P6P1</accession>
<evidence type="ECO:0000313" key="2">
    <source>
        <dbReference type="Proteomes" id="UP000037122"/>
    </source>
</evidence>
<sequence>MASVIVVENEIKDSVEEFSLIVNTVQQNTDFSDSIKPYFDEKTGQIANKVELAKQISSVATPELLTKLSDREFEPIFYLLAYLRSELEQKSFETLLQKDGALINLLIASTPKQMPSLRDRRSLKPTTVLSVLNTFFNFLPASSPTRVFFIELILKIVTDTDIDFALIQSAIGSHIVQWLVAAGASEDQIKGLFWQFIALDKQYTLKSLHLIKQFTSQFSLTLQELHTMIGFALASPEVDVTFLVNNNVAQAMQQNASDELVSVFDKYTKGEFITSVPQSVSKNVINKSKVLALTRFFVESDNSGKNTFKYTDIPSELASSQEEFEKLLIDSIKAGVIEGKMNQVEQTFNLVRANRIVLAGNKEQLAKDLDTVKKALLEWRHSLDNINEIVRDAKDRIVNNNSGN</sequence>
<dbReference type="GO" id="GO:0005852">
    <property type="term" value="C:eukaryotic translation initiation factor 3 complex"/>
    <property type="evidence" value="ECO:0007669"/>
    <property type="project" value="TreeGrafter"/>
</dbReference>
<dbReference type="VEuPathDB" id="FungiDB:CJI96_0002258"/>
<dbReference type="GO" id="GO:0002183">
    <property type="term" value="P:cytoplasmic translational initiation"/>
    <property type="evidence" value="ECO:0007669"/>
    <property type="project" value="TreeGrafter"/>
</dbReference>
<evidence type="ECO:0000313" key="1">
    <source>
        <dbReference type="EMBL" id="KNE01979.1"/>
    </source>
</evidence>
<dbReference type="VEuPathDB" id="FungiDB:QG37_00915"/>
<protein>
    <recommendedName>
        <fullName evidence="3">Eukaryotic translation initiation factor 3 subunit M</fullName>
    </recommendedName>
</protein>
<dbReference type="PANTHER" id="PTHR15350:SF2">
    <property type="entry name" value="EUKARYOTIC TRANSLATION INITIATION FACTOR 3 SUBUNIT M"/>
    <property type="match status" value="1"/>
</dbReference>
<dbReference type="Proteomes" id="UP000037122">
    <property type="component" value="Unassembled WGS sequence"/>
</dbReference>
<dbReference type="VEuPathDB" id="FungiDB:B9J08_003725"/>
<name>A0A0L0P6P1_CANAR</name>